<dbReference type="EMBL" id="JAAGKH010000009">
    <property type="protein sequence ID" value="NDR88493.1"/>
    <property type="molecule type" value="Genomic_DNA"/>
</dbReference>
<evidence type="ECO:0000313" key="4">
    <source>
        <dbReference type="EMBL" id="NDR88493.1"/>
    </source>
</evidence>
<protein>
    <recommendedName>
        <fullName evidence="2">Protein-L-isoaspartate O-methyltransferase</fullName>
    </recommendedName>
    <alternativeName>
        <fullName evidence="3">Protein L-isoaspartyl methyltransferase</fullName>
    </alternativeName>
</protein>
<proteinExistence type="inferred from homology"/>
<evidence type="ECO:0000256" key="3">
    <source>
        <dbReference type="ARBA" id="ARBA00030757"/>
    </source>
</evidence>
<evidence type="ECO:0000256" key="1">
    <source>
        <dbReference type="ARBA" id="ARBA00005369"/>
    </source>
</evidence>
<dbReference type="AlphaFoldDB" id="A0A0B3VRD3"/>
<gene>
    <name evidence="5" type="ORF">FWI86_03265</name>
    <name evidence="4" type="ORF">FWJ04_01965</name>
</gene>
<dbReference type="KEGG" id="ftv:CH67_136"/>
<dbReference type="OMA" id="RKMVDNQ"/>
<dbReference type="InterPro" id="IPR029063">
    <property type="entry name" value="SAM-dependent_MTases_sf"/>
</dbReference>
<keyword evidence="5" id="KW-0808">Transferase</keyword>
<dbReference type="KEGG" id="ftc:DA46_858"/>
<accession>A0A0B3VRD3</accession>
<dbReference type="Gene3D" id="3.40.50.150">
    <property type="entry name" value="Vaccinia Virus protein VP39"/>
    <property type="match status" value="1"/>
</dbReference>
<dbReference type="Pfam" id="PF01135">
    <property type="entry name" value="PCMT"/>
    <property type="match status" value="1"/>
</dbReference>
<comment type="similarity">
    <text evidence="1">Belongs to the methyltransferase superfamily. L-isoaspartyl/D-aspartyl protein methyltransferase family.</text>
</comment>
<dbReference type="HOGENOM" id="CLU_055432_2_1_6"/>
<organism evidence="5">
    <name type="scientific">Francisella tularensis subsp. holarctica</name>
    <dbReference type="NCBI Taxonomy" id="119857"/>
    <lineage>
        <taxon>Bacteria</taxon>
        <taxon>Pseudomonadati</taxon>
        <taxon>Pseudomonadota</taxon>
        <taxon>Gammaproteobacteria</taxon>
        <taxon>Thiotrichales</taxon>
        <taxon>Francisellaceae</taxon>
        <taxon>Francisella</taxon>
    </lineage>
</organism>
<dbReference type="KEGG" id="ftz:CH68_2021"/>
<dbReference type="InterPro" id="IPR000682">
    <property type="entry name" value="PCMT"/>
</dbReference>
<dbReference type="PANTHER" id="PTHR11579">
    <property type="entry name" value="PROTEIN-L-ISOASPARTATE O-METHYLTRANSFERASE"/>
    <property type="match status" value="1"/>
</dbReference>
<dbReference type="EMBL" id="JAAGJP010000015">
    <property type="protein sequence ID" value="NDS68117.1"/>
    <property type="molecule type" value="Genomic_DNA"/>
</dbReference>
<dbReference type="eggNOG" id="COG2518">
    <property type="taxonomic scope" value="Bacteria"/>
</dbReference>
<dbReference type="PANTHER" id="PTHR11579:SF18">
    <property type="entry name" value="PROTEIN-L-ISOASPARTATE O-METHYLTRANSFERASE"/>
    <property type="match status" value="1"/>
</dbReference>
<dbReference type="GO" id="GO:0032259">
    <property type="term" value="P:methylation"/>
    <property type="evidence" value="ECO:0007669"/>
    <property type="project" value="UniProtKB-KW"/>
</dbReference>
<reference evidence="5" key="2">
    <citation type="submission" date="2020-02" db="EMBL/GenBank/DDBJ databases">
        <title>Using affinity propagation clustering for identifying bacterial clades and subclades with whole-genome sequences of Francisella tularensis.</title>
        <authorList>
            <person name="Homeier-Bachmann T."/>
            <person name="Abdel-Glil M.Y."/>
            <person name="Hackbart A."/>
            <person name="Hotzel H."/>
            <person name="Tomaso H."/>
        </authorList>
    </citation>
    <scope>NUCLEOTIDE SEQUENCE</scope>
    <source>
        <strain evidence="5">15T0085</strain>
        <strain evidence="4">17T1429</strain>
    </source>
</reference>
<evidence type="ECO:0000256" key="2">
    <source>
        <dbReference type="ARBA" id="ARBA00013346"/>
    </source>
</evidence>
<reference evidence="5" key="1">
    <citation type="submission" date="2019-08" db="EMBL/GenBank/DDBJ databases">
        <authorList>
            <person name="Busch A."/>
        </authorList>
    </citation>
    <scope>NUCLEOTIDE SEQUENCE</scope>
    <source>
        <strain evidence="5">15T0085</strain>
        <strain evidence="4">17T1429</strain>
    </source>
</reference>
<name>A0A0B3VRD3_FRATU</name>
<dbReference type="RefSeq" id="WP_003017431.1">
    <property type="nucleotide sequence ID" value="NZ_CP009693.1"/>
</dbReference>
<sequence>MNFELARENMVKQQVLTEGLSLDGVAKVMADIPREIFLPRELQTLAYCDTNLVVNERELRSPMFTARLIEALAIKVSDNVLKLGLESGYPVALIAKLCKSVELVDYDELGLAVARRQLASIGIYNVEFNSAEHITNIIKNGKKYNCIYISEVVTEDEIDESLLGLLETGGRLIFVVRTAICDKAYLITKTPKQTYEKSFLFNTYNK</sequence>
<comment type="caution">
    <text evidence="5">The sequence shown here is derived from an EMBL/GenBank/DDBJ whole genome shotgun (WGS) entry which is preliminary data.</text>
</comment>
<dbReference type="SUPFAM" id="SSF53335">
    <property type="entry name" value="S-adenosyl-L-methionine-dependent methyltransferases"/>
    <property type="match status" value="1"/>
</dbReference>
<dbReference type="GO" id="GO:0004719">
    <property type="term" value="F:protein-L-isoaspartate (D-aspartate) O-methyltransferase activity"/>
    <property type="evidence" value="ECO:0007669"/>
    <property type="project" value="InterPro"/>
</dbReference>
<dbReference type="GO" id="GO:0005737">
    <property type="term" value="C:cytoplasm"/>
    <property type="evidence" value="ECO:0007669"/>
    <property type="project" value="TreeGrafter"/>
</dbReference>
<evidence type="ECO:0000313" key="5">
    <source>
        <dbReference type="EMBL" id="NDS68117.1"/>
    </source>
</evidence>
<keyword evidence="5" id="KW-0489">Methyltransferase</keyword>